<reference evidence="1" key="1">
    <citation type="submission" date="2019-12" db="EMBL/GenBank/DDBJ databases">
        <authorList>
            <person name="Scholes J."/>
        </authorList>
    </citation>
    <scope>NUCLEOTIDE SEQUENCE</scope>
</reference>
<protein>
    <submittedName>
        <fullName evidence="1">Uncharacterized protein</fullName>
    </submittedName>
</protein>
<evidence type="ECO:0000313" key="1">
    <source>
        <dbReference type="EMBL" id="CAA0815543.1"/>
    </source>
</evidence>
<gene>
    <name evidence="1" type="ORF">SHERM_15557</name>
</gene>
<organism evidence="1 2">
    <name type="scientific">Striga hermonthica</name>
    <name type="common">Purple witchweed</name>
    <name type="synonym">Buchnera hermonthica</name>
    <dbReference type="NCBI Taxonomy" id="68872"/>
    <lineage>
        <taxon>Eukaryota</taxon>
        <taxon>Viridiplantae</taxon>
        <taxon>Streptophyta</taxon>
        <taxon>Embryophyta</taxon>
        <taxon>Tracheophyta</taxon>
        <taxon>Spermatophyta</taxon>
        <taxon>Magnoliopsida</taxon>
        <taxon>eudicotyledons</taxon>
        <taxon>Gunneridae</taxon>
        <taxon>Pentapetalae</taxon>
        <taxon>asterids</taxon>
        <taxon>lamiids</taxon>
        <taxon>Lamiales</taxon>
        <taxon>Orobanchaceae</taxon>
        <taxon>Buchnereae</taxon>
        <taxon>Striga</taxon>
    </lineage>
</organism>
<sequence length="138" mass="15334">MLSDMKIHPEPNKLNVALSYEVDSSILAQSNGCRQKNLRRLPHIFQKVLELPFHWDTDISISETPDSFRFSAAANHIGGSIIADTVEICPGVTKIVVKGAGIFESTGLKTSSICGDSGCRIWCFLSTYQPSMRMDAWW</sequence>
<comment type="caution">
    <text evidence="1">The sequence shown here is derived from an EMBL/GenBank/DDBJ whole genome shotgun (WGS) entry which is preliminary data.</text>
</comment>
<keyword evidence="2" id="KW-1185">Reference proteome</keyword>
<dbReference type="PANTHER" id="PTHR33879">
    <property type="entry name" value="17.6 KDA CLASS II HEAT SHOCK PROTEIN-RELATED"/>
    <property type="match status" value="1"/>
</dbReference>
<proteinExistence type="predicted"/>
<dbReference type="PANTHER" id="PTHR33879:SF3">
    <property type="entry name" value="17.6 KDA CLASS II HEAT SHOCK PROTEIN-RELATED"/>
    <property type="match status" value="1"/>
</dbReference>
<name>A0A9N7R764_STRHE</name>
<dbReference type="EMBL" id="CACSLK010012531">
    <property type="protein sequence ID" value="CAA0815543.1"/>
    <property type="molecule type" value="Genomic_DNA"/>
</dbReference>
<dbReference type="OrthoDB" id="1922291at2759"/>
<dbReference type="AlphaFoldDB" id="A0A9N7R764"/>
<accession>A0A9N7R764</accession>
<evidence type="ECO:0000313" key="2">
    <source>
        <dbReference type="Proteomes" id="UP001153555"/>
    </source>
</evidence>
<dbReference type="Proteomes" id="UP001153555">
    <property type="component" value="Unassembled WGS sequence"/>
</dbReference>